<evidence type="ECO:0008006" key="4">
    <source>
        <dbReference type="Google" id="ProtNLM"/>
    </source>
</evidence>
<feature type="transmembrane region" description="Helical" evidence="1">
    <location>
        <begin position="6"/>
        <end position="25"/>
    </location>
</feature>
<dbReference type="EMBL" id="JAOVQN010000023">
    <property type="protein sequence ID" value="MCU9839848.1"/>
    <property type="molecule type" value="Genomic_DNA"/>
</dbReference>
<feature type="transmembrane region" description="Helical" evidence="1">
    <location>
        <begin position="32"/>
        <end position="49"/>
    </location>
</feature>
<organism evidence="2 3">
    <name type="scientific">Ruegeria marisflavi</name>
    <dbReference type="NCBI Taxonomy" id="2984152"/>
    <lineage>
        <taxon>Bacteria</taxon>
        <taxon>Pseudomonadati</taxon>
        <taxon>Pseudomonadota</taxon>
        <taxon>Alphaproteobacteria</taxon>
        <taxon>Rhodobacterales</taxon>
        <taxon>Roseobacteraceae</taxon>
        <taxon>Ruegeria</taxon>
    </lineage>
</organism>
<name>A0ABT2X116_9RHOB</name>
<dbReference type="RefSeq" id="WP_263389756.1">
    <property type="nucleotide sequence ID" value="NZ_JAOVQN010000023.1"/>
</dbReference>
<keyword evidence="1" id="KW-0472">Membrane</keyword>
<dbReference type="Proteomes" id="UP001321014">
    <property type="component" value="Unassembled WGS sequence"/>
</dbReference>
<proteinExistence type="predicted"/>
<evidence type="ECO:0000313" key="2">
    <source>
        <dbReference type="EMBL" id="MCU9839848.1"/>
    </source>
</evidence>
<reference evidence="2 3" key="1">
    <citation type="submission" date="2022-10" db="EMBL/GenBank/DDBJ databases">
        <title>Ruegeria sp. nov., isolated from ocean surface water.</title>
        <authorList>
            <person name="He W."/>
            <person name="Wang L."/>
            <person name="Zhang D.-F."/>
        </authorList>
    </citation>
    <scope>NUCLEOTIDE SEQUENCE [LARGE SCALE GENOMIC DNA]</scope>
    <source>
        <strain evidence="2 3">WL0004</strain>
    </source>
</reference>
<keyword evidence="1" id="KW-1133">Transmembrane helix</keyword>
<keyword evidence="1" id="KW-0812">Transmembrane</keyword>
<protein>
    <recommendedName>
        <fullName evidence="4">50S ribosomal protein L35</fullName>
    </recommendedName>
</protein>
<gene>
    <name evidence="2" type="ORF">OEZ49_18910</name>
</gene>
<evidence type="ECO:0000313" key="3">
    <source>
        <dbReference type="Proteomes" id="UP001321014"/>
    </source>
</evidence>
<keyword evidence="3" id="KW-1185">Reference proteome</keyword>
<sequence length="74" mass="7764">MDADSLFVAGLVLAAISIPAAVTAYSEGRRPVFGVVSMVVSAGMMIYASRLRPGGYALDDIPEVFFGVVARMIP</sequence>
<comment type="caution">
    <text evidence="2">The sequence shown here is derived from an EMBL/GenBank/DDBJ whole genome shotgun (WGS) entry which is preliminary data.</text>
</comment>
<evidence type="ECO:0000256" key="1">
    <source>
        <dbReference type="SAM" id="Phobius"/>
    </source>
</evidence>
<accession>A0ABT2X116</accession>